<reference evidence="3 4" key="1">
    <citation type="submission" date="2018-04" db="EMBL/GenBank/DDBJ databases">
        <title>The genome of golden apple snail Pomacea canaliculata provides insight into stress tolerance and invasive adaptation.</title>
        <authorList>
            <person name="Liu C."/>
            <person name="Liu B."/>
            <person name="Ren Y."/>
            <person name="Zhang Y."/>
            <person name="Wang H."/>
            <person name="Li S."/>
            <person name="Jiang F."/>
            <person name="Yin L."/>
            <person name="Zhang G."/>
            <person name="Qian W."/>
            <person name="Fan W."/>
        </authorList>
    </citation>
    <scope>NUCLEOTIDE SEQUENCE [LARGE SCALE GENOMIC DNA]</scope>
    <source>
        <strain evidence="3">SZHN2017</strain>
        <tissue evidence="3">Muscle</tissue>
    </source>
</reference>
<organism evidence="3 4">
    <name type="scientific">Pomacea canaliculata</name>
    <name type="common">Golden apple snail</name>
    <dbReference type="NCBI Taxonomy" id="400727"/>
    <lineage>
        <taxon>Eukaryota</taxon>
        <taxon>Metazoa</taxon>
        <taxon>Spiralia</taxon>
        <taxon>Lophotrochozoa</taxon>
        <taxon>Mollusca</taxon>
        <taxon>Gastropoda</taxon>
        <taxon>Caenogastropoda</taxon>
        <taxon>Architaenioglossa</taxon>
        <taxon>Ampullarioidea</taxon>
        <taxon>Ampullariidae</taxon>
        <taxon>Pomacea</taxon>
    </lineage>
</organism>
<dbReference type="SMART" id="SM00034">
    <property type="entry name" value="CLECT"/>
    <property type="match status" value="1"/>
</dbReference>
<dbReference type="InterPro" id="IPR016186">
    <property type="entry name" value="C-type_lectin-like/link_sf"/>
</dbReference>
<dbReference type="Gene3D" id="3.10.100.10">
    <property type="entry name" value="Mannose-Binding Protein A, subunit A"/>
    <property type="match status" value="1"/>
</dbReference>
<dbReference type="InterPro" id="IPR016187">
    <property type="entry name" value="CTDL_fold"/>
</dbReference>
<evidence type="ECO:0000313" key="3">
    <source>
        <dbReference type="EMBL" id="PVD29320.1"/>
    </source>
</evidence>
<proteinExistence type="predicted"/>
<dbReference type="CDD" id="cd00037">
    <property type="entry name" value="CLECT"/>
    <property type="match status" value="1"/>
</dbReference>
<evidence type="ECO:0000313" key="4">
    <source>
        <dbReference type="Proteomes" id="UP000245119"/>
    </source>
</evidence>
<dbReference type="PANTHER" id="PTHR22803">
    <property type="entry name" value="MANNOSE, PHOSPHOLIPASE, LECTIN RECEPTOR RELATED"/>
    <property type="match status" value="1"/>
</dbReference>
<keyword evidence="4" id="KW-1185">Reference proteome</keyword>
<dbReference type="OrthoDB" id="6162537at2759"/>
<comment type="caution">
    <text evidence="3">The sequence shown here is derived from an EMBL/GenBank/DDBJ whole genome shotgun (WGS) entry which is preliminary data.</text>
</comment>
<keyword evidence="1" id="KW-1015">Disulfide bond</keyword>
<dbReference type="Pfam" id="PF00059">
    <property type="entry name" value="Lectin_C"/>
    <property type="match status" value="1"/>
</dbReference>
<evidence type="ECO:0000259" key="2">
    <source>
        <dbReference type="PROSITE" id="PS50041"/>
    </source>
</evidence>
<dbReference type="PROSITE" id="PS00615">
    <property type="entry name" value="C_TYPE_LECTIN_1"/>
    <property type="match status" value="1"/>
</dbReference>
<sequence>MCRLLSANLVEITSKEESDFISRFLSGHSAISTWIGATDIFSEGKFVWMPEGEPVNFTNWAPGEPNHNTGTGSEDCVILDENRSWHWNDIACTTAAYFVCEMSMSTPTLPANERQDQATTTAMTAVNIISLNSVS</sequence>
<gene>
    <name evidence="3" type="ORF">C0Q70_11917</name>
</gene>
<dbReference type="Proteomes" id="UP000245119">
    <property type="component" value="Linkage Group LG6"/>
</dbReference>
<dbReference type="PROSITE" id="PS50041">
    <property type="entry name" value="C_TYPE_LECTIN_2"/>
    <property type="match status" value="1"/>
</dbReference>
<dbReference type="InterPro" id="IPR018378">
    <property type="entry name" value="C-type_lectin_CS"/>
</dbReference>
<evidence type="ECO:0000256" key="1">
    <source>
        <dbReference type="ARBA" id="ARBA00023157"/>
    </source>
</evidence>
<accession>A0A2T7P7B9</accession>
<name>A0A2T7P7B9_POMCA</name>
<protein>
    <recommendedName>
        <fullName evidence="2">C-type lectin domain-containing protein</fullName>
    </recommendedName>
</protein>
<dbReference type="InterPro" id="IPR001304">
    <property type="entry name" value="C-type_lectin-like"/>
</dbReference>
<dbReference type="InterPro" id="IPR050111">
    <property type="entry name" value="C-type_lectin/snaclec_domain"/>
</dbReference>
<dbReference type="EMBL" id="PZQS01000006">
    <property type="protein sequence ID" value="PVD29320.1"/>
    <property type="molecule type" value="Genomic_DNA"/>
</dbReference>
<feature type="domain" description="C-type lectin" evidence="2">
    <location>
        <begin position="1"/>
        <end position="101"/>
    </location>
</feature>
<dbReference type="AlphaFoldDB" id="A0A2T7P7B9"/>
<dbReference type="SUPFAM" id="SSF56436">
    <property type="entry name" value="C-type lectin-like"/>
    <property type="match status" value="1"/>
</dbReference>